<protein>
    <submittedName>
        <fullName evidence="1">Uncharacterized protein</fullName>
    </submittedName>
</protein>
<accession>A0ABN8Z3E5</accession>
<reference evidence="1" key="1">
    <citation type="submission" date="2023-04" db="EMBL/GenBank/DDBJ databases">
        <authorList>
            <consortium name="ELIXIR-Norway"/>
        </authorList>
    </citation>
    <scope>NUCLEOTIDE SEQUENCE [LARGE SCALE GENOMIC DNA]</scope>
</reference>
<dbReference type="EMBL" id="OX459963">
    <property type="protein sequence ID" value="CAI9167666.1"/>
    <property type="molecule type" value="Genomic_DNA"/>
</dbReference>
<dbReference type="Proteomes" id="UP001176941">
    <property type="component" value="Chromosome 27"/>
</dbReference>
<sequence>MQSMGEGLGCDRRGWICQSFCQPELSNAHCAELCFRSGMDTEWSENYAKEALDTLGGPKSVSGTRFSVCWWYCGSREYLPPPPPWFSCLRGWRPVAKQPFKSFLSPSCLTAECQRRAACLAVLGVQLRGQAICLSLGLP</sequence>
<proteinExistence type="predicted"/>
<name>A0ABN8Z3E5_RANTA</name>
<organism evidence="1 2">
    <name type="scientific">Rangifer tarandus platyrhynchus</name>
    <name type="common">Svalbard reindeer</name>
    <dbReference type="NCBI Taxonomy" id="3082113"/>
    <lineage>
        <taxon>Eukaryota</taxon>
        <taxon>Metazoa</taxon>
        <taxon>Chordata</taxon>
        <taxon>Craniata</taxon>
        <taxon>Vertebrata</taxon>
        <taxon>Euteleostomi</taxon>
        <taxon>Mammalia</taxon>
        <taxon>Eutheria</taxon>
        <taxon>Laurasiatheria</taxon>
        <taxon>Artiodactyla</taxon>
        <taxon>Ruminantia</taxon>
        <taxon>Pecora</taxon>
        <taxon>Cervidae</taxon>
        <taxon>Odocoileinae</taxon>
        <taxon>Rangifer</taxon>
    </lineage>
</organism>
<gene>
    <name evidence="1" type="ORF">MRATA1EN1_LOCUS16628</name>
</gene>
<keyword evidence="2" id="KW-1185">Reference proteome</keyword>
<evidence type="ECO:0000313" key="2">
    <source>
        <dbReference type="Proteomes" id="UP001176941"/>
    </source>
</evidence>
<evidence type="ECO:0000313" key="1">
    <source>
        <dbReference type="EMBL" id="CAI9167666.1"/>
    </source>
</evidence>